<evidence type="ECO:0000256" key="1">
    <source>
        <dbReference type="SAM" id="SignalP"/>
    </source>
</evidence>
<evidence type="ECO:0008006" key="4">
    <source>
        <dbReference type="Google" id="ProtNLM"/>
    </source>
</evidence>
<feature type="signal peptide" evidence="1">
    <location>
        <begin position="1"/>
        <end position="21"/>
    </location>
</feature>
<gene>
    <name evidence="2" type="ORF">F5891DRAFT_1021020</name>
</gene>
<feature type="chain" id="PRO_5042233633" description="Secreted protein" evidence="1">
    <location>
        <begin position="22"/>
        <end position="108"/>
    </location>
</feature>
<evidence type="ECO:0000313" key="2">
    <source>
        <dbReference type="EMBL" id="KAG1903202.1"/>
    </source>
</evidence>
<evidence type="ECO:0000313" key="3">
    <source>
        <dbReference type="Proteomes" id="UP001195769"/>
    </source>
</evidence>
<accession>A0AAD4EBQ4</accession>
<organism evidence="2 3">
    <name type="scientific">Suillus fuscotomentosus</name>
    <dbReference type="NCBI Taxonomy" id="1912939"/>
    <lineage>
        <taxon>Eukaryota</taxon>
        <taxon>Fungi</taxon>
        <taxon>Dikarya</taxon>
        <taxon>Basidiomycota</taxon>
        <taxon>Agaricomycotina</taxon>
        <taxon>Agaricomycetes</taxon>
        <taxon>Agaricomycetidae</taxon>
        <taxon>Boletales</taxon>
        <taxon>Suillineae</taxon>
        <taxon>Suillaceae</taxon>
        <taxon>Suillus</taxon>
    </lineage>
</organism>
<proteinExistence type="predicted"/>
<dbReference type="Proteomes" id="UP001195769">
    <property type="component" value="Unassembled WGS sequence"/>
</dbReference>
<dbReference type="AlphaFoldDB" id="A0AAD4EBQ4"/>
<reference evidence="2" key="1">
    <citation type="journal article" date="2020" name="New Phytol.">
        <title>Comparative genomics reveals dynamic genome evolution in host specialist ectomycorrhizal fungi.</title>
        <authorList>
            <person name="Lofgren L.A."/>
            <person name="Nguyen N.H."/>
            <person name="Vilgalys R."/>
            <person name="Ruytinx J."/>
            <person name="Liao H.L."/>
            <person name="Branco S."/>
            <person name="Kuo A."/>
            <person name="LaButti K."/>
            <person name="Lipzen A."/>
            <person name="Andreopoulos W."/>
            <person name="Pangilinan J."/>
            <person name="Riley R."/>
            <person name="Hundley H."/>
            <person name="Na H."/>
            <person name="Barry K."/>
            <person name="Grigoriev I.V."/>
            <person name="Stajich J.E."/>
            <person name="Kennedy P.G."/>
        </authorList>
    </citation>
    <scope>NUCLEOTIDE SEQUENCE</scope>
    <source>
        <strain evidence="2">FC203</strain>
    </source>
</reference>
<keyword evidence="1" id="KW-0732">Signal</keyword>
<dbReference type="EMBL" id="JABBWK010000014">
    <property type="protein sequence ID" value="KAG1903202.1"/>
    <property type="molecule type" value="Genomic_DNA"/>
</dbReference>
<comment type="caution">
    <text evidence="2">The sequence shown here is derived from an EMBL/GenBank/DDBJ whole genome shotgun (WGS) entry which is preliminary data.</text>
</comment>
<keyword evidence="3" id="KW-1185">Reference proteome</keyword>
<protein>
    <recommendedName>
        <fullName evidence="4">Secreted protein</fullName>
    </recommendedName>
</protein>
<name>A0AAD4EBQ4_9AGAM</name>
<dbReference type="RefSeq" id="XP_041228777.1">
    <property type="nucleotide sequence ID" value="XM_041361155.1"/>
</dbReference>
<sequence length="108" mass="12277">MSALFFWDWRVLFTVLHPAFSARSTKPGCGYDLLPSTSSSPSRKTIPEFCWVSSHSLRLFQKIDKTTGGFIHMRSSPPLNHHLSCTDCIYVGLSDFIMRGMFTTYLAH</sequence>
<dbReference type="GeneID" id="64655453"/>